<accession>A0A7C4S5R2</accession>
<feature type="domain" description="DNA primase/polymerase bifunctional N-terminal" evidence="1">
    <location>
        <begin position="35"/>
        <end position="217"/>
    </location>
</feature>
<dbReference type="SMART" id="SM00943">
    <property type="entry name" value="Prim-Pol"/>
    <property type="match status" value="1"/>
</dbReference>
<protein>
    <recommendedName>
        <fullName evidence="1">DNA primase/polymerase bifunctional N-terminal domain-containing protein</fullName>
    </recommendedName>
</protein>
<dbReference type="SUPFAM" id="SSF56747">
    <property type="entry name" value="Prim-pol domain"/>
    <property type="match status" value="1"/>
</dbReference>
<evidence type="ECO:0000259" key="1">
    <source>
        <dbReference type="SMART" id="SM00943"/>
    </source>
</evidence>
<dbReference type="Gene3D" id="3.30.720.160">
    <property type="entry name" value="Bifunctional DNA primase/polymerase, N-terminal"/>
    <property type="match status" value="1"/>
</dbReference>
<dbReference type="Gene3D" id="3.30.2250.10">
    <property type="entry name" value="Bifunctional DNA primase/polymerase domain"/>
    <property type="match status" value="1"/>
</dbReference>
<comment type="caution">
    <text evidence="2">The sequence shown here is derived from an EMBL/GenBank/DDBJ whole genome shotgun (WGS) entry which is preliminary data.</text>
</comment>
<gene>
    <name evidence="2" type="ORF">ENT89_04650</name>
</gene>
<reference evidence="2" key="1">
    <citation type="journal article" date="2020" name="mSystems">
        <title>Genome- and Community-Level Interaction Insights into Carbon Utilization and Element Cycling Functions of Hydrothermarchaeota in Hydrothermal Sediment.</title>
        <authorList>
            <person name="Zhou Z."/>
            <person name="Liu Y."/>
            <person name="Xu W."/>
            <person name="Pan J."/>
            <person name="Luo Z.H."/>
            <person name="Li M."/>
        </authorList>
    </citation>
    <scope>NUCLEOTIDE SEQUENCE [LARGE SCALE GENOMIC DNA]</scope>
    <source>
        <strain evidence="2">SpSt-62</strain>
    </source>
</reference>
<proteinExistence type="predicted"/>
<dbReference type="Gene3D" id="2.20.25.130">
    <property type="entry name" value="Zinc stem-like domain"/>
    <property type="match status" value="1"/>
</dbReference>
<dbReference type="AlphaFoldDB" id="A0A7C4S5R2"/>
<organism evidence="2">
    <name type="scientific">Geoglobus ahangari</name>
    <dbReference type="NCBI Taxonomy" id="113653"/>
    <lineage>
        <taxon>Archaea</taxon>
        <taxon>Methanobacteriati</taxon>
        <taxon>Methanobacteriota</taxon>
        <taxon>Archaeoglobi</taxon>
        <taxon>Archaeoglobales</taxon>
        <taxon>Archaeoglobaceae</taxon>
        <taxon>Geoglobus</taxon>
    </lineage>
</organism>
<dbReference type="InterPro" id="IPR015330">
    <property type="entry name" value="DNA_primase/pol_bifunc_N"/>
</dbReference>
<dbReference type="EMBL" id="DTAK01000035">
    <property type="protein sequence ID" value="HGU59450.1"/>
    <property type="molecule type" value="Genomic_DNA"/>
</dbReference>
<evidence type="ECO:0000313" key="2">
    <source>
        <dbReference type="EMBL" id="HGU59450.1"/>
    </source>
</evidence>
<sequence length="449" mass="52173">MSSEEFLEKFNPLLIPRILKKEEITPILWEKMEWILRFRKRHGLYVFPFIPFGKRPKIEAWNTRNDPVPVDFTDNYGIRCGEKSANGWCLLVFDFEDLREAIEMLGMDIFEKLLKKTLCVRSAHLGFHVYFFCDSVPEKPIRPAIMKDGRALMDLLGANSAVLGPGSLIDHSKCESKRCPWRGQEVLTAYEQISKHSRIAKVKKKTLKKILEKIEAMGYQLNENLLEWLEISKCAKLRLDEKSGNHEEIAVKVGENGEEGKTVTQKNSIKAERLEPKLDKFPKNFDKESKRFELNKEQIERIKSLLKPAYREGFRQFIWLFFSGWAAKKWINPVSTLQVLKALYDETKDDDRLKMRVGALVYSYKKVRFDLDFYASEIEGIVGEKPYGLEKEIREEEIKGITGLREVLTASLNSEDKASNIIHSISEIFDDVSSKENLSLHEEILEYCF</sequence>
<name>A0A7C4S5R2_9EURY</name>